<dbReference type="STRING" id="1172190.M947_04600"/>
<comment type="caution">
    <text evidence="1">The sequence shown here is derived from an EMBL/GenBank/DDBJ whole genome shotgun (WGS) entry which is preliminary data.</text>
</comment>
<evidence type="ECO:0000313" key="1">
    <source>
        <dbReference type="EMBL" id="EQB39863.1"/>
    </source>
</evidence>
<proteinExistence type="predicted"/>
<dbReference type="Proteomes" id="UP000015520">
    <property type="component" value="Unassembled WGS sequence"/>
</dbReference>
<accession>T0L229</accession>
<keyword evidence="2" id="KW-1185">Reference proteome</keyword>
<name>T0L229_9BACT</name>
<sequence length="86" mass="9906">MFVQDDGLFVQDDGLFVQDDGLFVQDDSLFVQDDSLFVQDDGLFVQDDACPVIPCLTRNLVYKLIRGFNYITIYKKEFLCKSLLLI</sequence>
<reference evidence="1 2" key="1">
    <citation type="submission" date="2013-07" db="EMBL/GenBank/DDBJ databases">
        <title>Sulfurimonas hongkongensis AST-10 Genome Sequencing.</title>
        <authorList>
            <person name="Cai L."/>
            <person name="Zhang T."/>
        </authorList>
    </citation>
    <scope>NUCLEOTIDE SEQUENCE [LARGE SCALE GENOMIC DNA]</scope>
    <source>
        <strain evidence="1 2">AST-10</strain>
    </source>
</reference>
<dbReference type="AlphaFoldDB" id="T0L229"/>
<protein>
    <submittedName>
        <fullName evidence="1">Uncharacterized protein</fullName>
    </submittedName>
</protein>
<dbReference type="EMBL" id="AUPZ01000005">
    <property type="protein sequence ID" value="EQB39863.1"/>
    <property type="molecule type" value="Genomic_DNA"/>
</dbReference>
<gene>
    <name evidence="1" type="ORF">M947_04600</name>
</gene>
<organism evidence="1 2">
    <name type="scientific">Sulfurimonas hongkongensis</name>
    <dbReference type="NCBI Taxonomy" id="1172190"/>
    <lineage>
        <taxon>Bacteria</taxon>
        <taxon>Pseudomonadati</taxon>
        <taxon>Campylobacterota</taxon>
        <taxon>Epsilonproteobacteria</taxon>
        <taxon>Campylobacterales</taxon>
        <taxon>Sulfurimonadaceae</taxon>
        <taxon>Sulfurimonas</taxon>
    </lineage>
</organism>
<evidence type="ECO:0000313" key="2">
    <source>
        <dbReference type="Proteomes" id="UP000015520"/>
    </source>
</evidence>